<dbReference type="OrthoDB" id="10470356at2759"/>
<reference evidence="1" key="1">
    <citation type="submission" date="2020-08" db="EMBL/GenBank/DDBJ databases">
        <title>Multicomponent nature underlies the extraordinary mechanical properties of spider dragline silk.</title>
        <authorList>
            <person name="Kono N."/>
            <person name="Nakamura H."/>
            <person name="Mori M."/>
            <person name="Yoshida Y."/>
            <person name="Ohtoshi R."/>
            <person name="Malay A.D."/>
            <person name="Moran D.A.P."/>
            <person name="Tomita M."/>
            <person name="Numata K."/>
            <person name="Arakawa K."/>
        </authorList>
    </citation>
    <scope>NUCLEOTIDE SEQUENCE</scope>
</reference>
<comment type="caution">
    <text evidence="1">The sequence shown here is derived from an EMBL/GenBank/DDBJ whole genome shotgun (WGS) entry which is preliminary data.</text>
</comment>
<evidence type="ECO:0000313" key="1">
    <source>
        <dbReference type="EMBL" id="GFY79449.1"/>
    </source>
</evidence>
<keyword evidence="2" id="KW-1185">Reference proteome</keyword>
<dbReference type="AlphaFoldDB" id="A0A8X6YWY8"/>
<dbReference type="Proteomes" id="UP000886998">
    <property type="component" value="Unassembled WGS sequence"/>
</dbReference>
<proteinExistence type="predicted"/>
<name>A0A8X6YWY8_9ARAC</name>
<evidence type="ECO:0000313" key="2">
    <source>
        <dbReference type="Proteomes" id="UP000886998"/>
    </source>
</evidence>
<protein>
    <submittedName>
        <fullName evidence="1">Uncharacterized protein</fullName>
    </submittedName>
</protein>
<sequence>MEVGSQQFPLLSVPCEMSGEAGAALCSIPVPPPRDHSFLHVTALLPPASLFFRIRQHPPPSIRLSSFASLARASLLALGGQNPRKR</sequence>
<organism evidence="1 2">
    <name type="scientific">Trichonephila inaurata madagascariensis</name>
    <dbReference type="NCBI Taxonomy" id="2747483"/>
    <lineage>
        <taxon>Eukaryota</taxon>
        <taxon>Metazoa</taxon>
        <taxon>Ecdysozoa</taxon>
        <taxon>Arthropoda</taxon>
        <taxon>Chelicerata</taxon>
        <taxon>Arachnida</taxon>
        <taxon>Araneae</taxon>
        <taxon>Araneomorphae</taxon>
        <taxon>Entelegynae</taxon>
        <taxon>Araneoidea</taxon>
        <taxon>Nephilidae</taxon>
        <taxon>Trichonephila</taxon>
        <taxon>Trichonephila inaurata</taxon>
    </lineage>
</organism>
<gene>
    <name evidence="1" type="ORF">TNIN_429711</name>
</gene>
<accession>A0A8X6YWY8</accession>
<dbReference type="EMBL" id="BMAV01023577">
    <property type="protein sequence ID" value="GFY79449.1"/>
    <property type="molecule type" value="Genomic_DNA"/>
</dbReference>